<keyword evidence="3" id="KW-1185">Reference proteome</keyword>
<protein>
    <submittedName>
        <fullName evidence="2">Uncharacterized protein</fullName>
    </submittedName>
</protein>
<evidence type="ECO:0000313" key="3">
    <source>
        <dbReference type="Proteomes" id="UP000193920"/>
    </source>
</evidence>
<dbReference type="STRING" id="1754190.A0A1Y2B412"/>
<organism evidence="2 3">
    <name type="scientific">Neocallimastix californiae</name>
    <dbReference type="NCBI Taxonomy" id="1754190"/>
    <lineage>
        <taxon>Eukaryota</taxon>
        <taxon>Fungi</taxon>
        <taxon>Fungi incertae sedis</taxon>
        <taxon>Chytridiomycota</taxon>
        <taxon>Chytridiomycota incertae sedis</taxon>
        <taxon>Neocallimastigomycetes</taxon>
        <taxon>Neocallimastigales</taxon>
        <taxon>Neocallimastigaceae</taxon>
        <taxon>Neocallimastix</taxon>
    </lineage>
</organism>
<feature type="region of interest" description="Disordered" evidence="1">
    <location>
        <begin position="449"/>
        <end position="470"/>
    </location>
</feature>
<name>A0A1Y2B412_9FUNG</name>
<accession>A0A1Y2B412</accession>
<feature type="compositionally biased region" description="Low complexity" evidence="1">
    <location>
        <begin position="453"/>
        <end position="470"/>
    </location>
</feature>
<sequence length="1011" mass="115545">MFTPVSPEIQRRLLNINNDITPILNPGSIIDNTNSTVNNISQNETRNSASNNIVQLNQSVDNTISNINMIERSLMDTTNRNVTTSNNDEQDPQYSQRHQTLESDTRIRSNNLRSNTLGNSRASSNHSLNTKYMETPPDVVNINDIEDAIPSSSSISNIINNGNLFDNNSSISNSRSSLLSISESQQEEFIINSYIRPSEDFNNFSESTITSREVINNNNNNNSYENFNNVNHPNRIDSVTESNNRRPEINEVIYRLVEVSPGVFQMRGITVNNEGRVTPPVTTINRNIDSNENNNVTRNSIINSINNHTNSHINNTNNDEESIIEYNDGNSQITTTNHNITNSNSLEINNSNDSNISDLLNFSEISFNSSFHSPNSSIHHMNRSNSNSYSVDTSFRNENNINLSTTDERNQLIREIISSQQQYEQEQQQLRTDYLRDNETRISSNVHSDTIINNNSENNPESTNFNTNNNNRLSNSNIMLNTITSTINAITGSNNNLNTLNSSDLNINYSNIDRTLEETFHNSNRIHSILSSNNINNSNNNLNYSSSVSSSTELLNLIIRTINNQSNNENNSSTNNINENRNSINRLGSRINISSNQNSFNNLNSNSIERTLYGSIGNLQYRSSNSNHGSNLFISNIPRISLTHESSENSINTNEDSTDFYIIDSFLTQEIEKLLRNEISIPQFINEYEAYEVLNLLYGRRDSQNEERNRQNIIQQINQSRIHENSTLYILGQRLRNNIDINDPDFYEESIRQLMQTPFDPNNQDSISNLAQLELNRDRDLVRSYYSLGSSSNDSSNNSQVSLNHPEEINMTELSFNERAQTNDNGLNRELNINGQSISSSRNLFENSPYSRNSLSRNNETSTNQFIRSYRSQYENDFHRYFDENGNLREDPIEEDHYDHSSGSTHYYENMENPTMRRNSINMALFCGDINEVTATILGAESREIRQDLIFSLIRGVLAMRYQNGIEQSRIINRERSGIQRVIYREENGIDEDGIRPSSTIRYRINEAVER</sequence>
<dbReference type="Proteomes" id="UP000193920">
    <property type="component" value="Unassembled WGS sequence"/>
</dbReference>
<evidence type="ECO:0000256" key="1">
    <source>
        <dbReference type="SAM" id="MobiDB-lite"/>
    </source>
</evidence>
<evidence type="ECO:0000313" key="2">
    <source>
        <dbReference type="EMBL" id="ORY29572.1"/>
    </source>
</evidence>
<proteinExistence type="predicted"/>
<dbReference type="AlphaFoldDB" id="A0A1Y2B412"/>
<dbReference type="EMBL" id="MCOG01000179">
    <property type="protein sequence ID" value="ORY29572.1"/>
    <property type="molecule type" value="Genomic_DNA"/>
</dbReference>
<gene>
    <name evidence="2" type="ORF">LY90DRAFT_705514</name>
</gene>
<feature type="compositionally biased region" description="Polar residues" evidence="1">
    <location>
        <begin position="80"/>
        <end position="98"/>
    </location>
</feature>
<comment type="caution">
    <text evidence="2">The sequence shown here is derived from an EMBL/GenBank/DDBJ whole genome shotgun (WGS) entry which is preliminary data.</text>
</comment>
<reference evidence="2 3" key="1">
    <citation type="submission" date="2016-08" db="EMBL/GenBank/DDBJ databases">
        <title>A Parts List for Fungal Cellulosomes Revealed by Comparative Genomics.</title>
        <authorList>
            <consortium name="DOE Joint Genome Institute"/>
            <person name="Haitjema C.H."/>
            <person name="Gilmore S.P."/>
            <person name="Henske J.K."/>
            <person name="Solomon K.V."/>
            <person name="De Groot R."/>
            <person name="Kuo A."/>
            <person name="Mondo S.J."/>
            <person name="Salamov A.A."/>
            <person name="Labutti K."/>
            <person name="Zhao Z."/>
            <person name="Chiniquy J."/>
            <person name="Barry K."/>
            <person name="Brewer H.M."/>
            <person name="Purvine S.O."/>
            <person name="Wright A.T."/>
            <person name="Boxma B."/>
            <person name="Van Alen T."/>
            <person name="Hackstein J.H."/>
            <person name="Baker S.E."/>
            <person name="Grigoriev I.V."/>
            <person name="O'Malley M.A."/>
        </authorList>
    </citation>
    <scope>NUCLEOTIDE SEQUENCE [LARGE SCALE GENOMIC DNA]</scope>
    <source>
        <strain evidence="2 3">G1</strain>
    </source>
</reference>
<feature type="region of interest" description="Disordered" evidence="1">
    <location>
        <begin position="80"/>
        <end position="131"/>
    </location>
</feature>
<feature type="compositionally biased region" description="Polar residues" evidence="1">
    <location>
        <begin position="108"/>
        <end position="131"/>
    </location>
</feature>
<feature type="region of interest" description="Disordered" evidence="1">
    <location>
        <begin position="840"/>
        <end position="861"/>
    </location>
</feature>